<organism evidence="2 3">
    <name type="scientific">Stylonychia lemnae</name>
    <name type="common">Ciliate</name>
    <dbReference type="NCBI Taxonomy" id="5949"/>
    <lineage>
        <taxon>Eukaryota</taxon>
        <taxon>Sar</taxon>
        <taxon>Alveolata</taxon>
        <taxon>Ciliophora</taxon>
        <taxon>Intramacronucleata</taxon>
        <taxon>Spirotrichea</taxon>
        <taxon>Stichotrichia</taxon>
        <taxon>Sporadotrichida</taxon>
        <taxon>Oxytrichidae</taxon>
        <taxon>Stylonychinae</taxon>
        <taxon>Stylonychia</taxon>
    </lineage>
</organism>
<keyword evidence="3" id="KW-1185">Reference proteome</keyword>
<gene>
    <name evidence="2" type="primary">Contig6763.g7235</name>
    <name evidence="2" type="ORF">STYLEM_16371</name>
</gene>
<reference evidence="2 3" key="1">
    <citation type="submission" date="2014-06" db="EMBL/GenBank/DDBJ databases">
        <authorList>
            <person name="Swart Estienne"/>
        </authorList>
    </citation>
    <scope>NUCLEOTIDE SEQUENCE [LARGE SCALE GENOMIC DNA]</scope>
    <source>
        <strain evidence="2 3">130c</strain>
    </source>
</reference>
<evidence type="ECO:0000313" key="2">
    <source>
        <dbReference type="EMBL" id="CDW87268.1"/>
    </source>
</evidence>
<dbReference type="AlphaFoldDB" id="A0A078B1T9"/>
<evidence type="ECO:0000313" key="3">
    <source>
        <dbReference type="Proteomes" id="UP000039865"/>
    </source>
</evidence>
<dbReference type="Proteomes" id="UP000039865">
    <property type="component" value="Unassembled WGS sequence"/>
</dbReference>
<proteinExistence type="predicted"/>
<feature type="region of interest" description="Disordered" evidence="1">
    <location>
        <begin position="386"/>
        <end position="419"/>
    </location>
</feature>
<name>A0A078B1T9_STYLE</name>
<feature type="region of interest" description="Disordered" evidence="1">
    <location>
        <begin position="1"/>
        <end position="20"/>
    </location>
</feature>
<protein>
    <submittedName>
        <fullName evidence="2">Uncharacterized protein</fullName>
    </submittedName>
</protein>
<sequence length="549" mass="65568">MALALRDHHHTKSHNKTHDKLKTIFDSLGSTDQDLNQQSNPESMKMEVAKFKGQMRRQEIEYNLNVALLEGIFSKKEYDVKMKLVEENKELINRSVLNPEEDKLIEQRLGLVTQVREVQNLAQQSNQKIDKEEFVTEIFQVNFQIQQKGLKDAQLLIKRLNEDKKEREQKKLIQQKLEQEKRKKGEDEIMRKQEEEMFKKEEEKRKKQEEIEKKFQDKHQERQKYREDSQVKIKTVINSKPLYKQYEEKYIQEIEMPQLEMKKKQLEELRNLHKPIQKQDLLEHAMKYERMKQQQLEDIKKHRDLSIQAEKDRTANLRYKIKESLNLSVIDPKKIEDEKILEERKKYTDKVRNYAKQVKEMYWPKVSETKQLELEQRIDQLRSQNIRRSVNDLTGDGKNTNRRSGRGTASATQDDETASQIEKKVIDWKKLINPMAPQQKHPKLDDSVYKSMDFLRELRAKREQDEKDGIAPRRVNDLQKIEKMLANPNISDNEKMDYVKKRAELIEKQALRDEMLIRAGHVDNIEKNIAVNDKYIDAITAKLKILDQI</sequence>
<evidence type="ECO:0000256" key="1">
    <source>
        <dbReference type="SAM" id="MobiDB-lite"/>
    </source>
</evidence>
<dbReference type="OrthoDB" id="307010at2759"/>
<dbReference type="EMBL" id="CCKQ01015451">
    <property type="protein sequence ID" value="CDW87268.1"/>
    <property type="molecule type" value="Genomic_DNA"/>
</dbReference>
<accession>A0A078B1T9</accession>
<dbReference type="InParanoid" id="A0A078B1T9"/>
<feature type="region of interest" description="Disordered" evidence="1">
    <location>
        <begin position="195"/>
        <end position="226"/>
    </location>
</feature>